<dbReference type="SUPFAM" id="SSF47413">
    <property type="entry name" value="lambda repressor-like DNA-binding domains"/>
    <property type="match status" value="1"/>
</dbReference>
<evidence type="ECO:0000313" key="3">
    <source>
        <dbReference type="EMBL" id="TCK25440.1"/>
    </source>
</evidence>
<dbReference type="Proteomes" id="UP000295560">
    <property type="component" value="Unassembled WGS sequence"/>
</dbReference>
<accession>A0A4R1HXA7</accession>
<dbReference type="EMBL" id="SMFZ01000001">
    <property type="protein sequence ID" value="TCK25440.1"/>
    <property type="molecule type" value="Genomic_DNA"/>
</dbReference>
<feature type="compositionally biased region" description="Basic and acidic residues" evidence="1">
    <location>
        <begin position="1"/>
        <end position="12"/>
    </location>
</feature>
<evidence type="ECO:0000259" key="2">
    <source>
        <dbReference type="PROSITE" id="PS50943"/>
    </source>
</evidence>
<feature type="region of interest" description="Disordered" evidence="1">
    <location>
        <begin position="1"/>
        <end position="23"/>
    </location>
</feature>
<proteinExistence type="predicted"/>
<feature type="domain" description="HTH cro/C1-type" evidence="2">
    <location>
        <begin position="36"/>
        <end position="92"/>
    </location>
</feature>
<dbReference type="AlphaFoldDB" id="A0A4R1HXA7"/>
<gene>
    <name evidence="3" type="ORF">EV378_1248</name>
</gene>
<dbReference type="Pfam" id="PF13560">
    <property type="entry name" value="HTH_31"/>
    <property type="match status" value="1"/>
</dbReference>
<organism evidence="3 4">
    <name type="scientific">Pseudonocardia endophytica</name>
    <dbReference type="NCBI Taxonomy" id="401976"/>
    <lineage>
        <taxon>Bacteria</taxon>
        <taxon>Bacillati</taxon>
        <taxon>Actinomycetota</taxon>
        <taxon>Actinomycetes</taxon>
        <taxon>Pseudonocardiales</taxon>
        <taxon>Pseudonocardiaceae</taxon>
        <taxon>Pseudonocardia</taxon>
    </lineage>
</organism>
<dbReference type="PROSITE" id="PS50943">
    <property type="entry name" value="HTH_CROC1"/>
    <property type="match status" value="1"/>
</dbReference>
<dbReference type="RefSeq" id="WP_165922160.1">
    <property type="nucleotide sequence ID" value="NZ_SMFZ01000001.1"/>
</dbReference>
<keyword evidence="4" id="KW-1185">Reference proteome</keyword>
<dbReference type="SMART" id="SM00530">
    <property type="entry name" value="HTH_XRE"/>
    <property type="match status" value="1"/>
</dbReference>
<reference evidence="3 4" key="1">
    <citation type="submission" date="2019-03" db="EMBL/GenBank/DDBJ databases">
        <title>Sequencing the genomes of 1000 actinobacteria strains.</title>
        <authorList>
            <person name="Klenk H.-P."/>
        </authorList>
    </citation>
    <scope>NUCLEOTIDE SEQUENCE [LARGE SCALE GENOMIC DNA]</scope>
    <source>
        <strain evidence="3 4">DSM 44969</strain>
    </source>
</reference>
<comment type="caution">
    <text evidence="3">The sequence shown here is derived from an EMBL/GenBank/DDBJ whole genome shotgun (WGS) entry which is preliminary data.</text>
</comment>
<dbReference type="InterPro" id="IPR010982">
    <property type="entry name" value="Lambda_DNA-bd_dom_sf"/>
</dbReference>
<evidence type="ECO:0000313" key="4">
    <source>
        <dbReference type="Proteomes" id="UP000295560"/>
    </source>
</evidence>
<protein>
    <submittedName>
        <fullName evidence="3">Helix-turn-helix protein</fullName>
    </submittedName>
</protein>
<dbReference type="InterPro" id="IPR001387">
    <property type="entry name" value="Cro/C1-type_HTH"/>
</dbReference>
<name>A0A4R1HXA7_PSEEN</name>
<dbReference type="GO" id="GO:0003677">
    <property type="term" value="F:DNA binding"/>
    <property type="evidence" value="ECO:0007669"/>
    <property type="project" value="InterPro"/>
</dbReference>
<sequence>MTGDHPADESTRTRTRVGATPPDERARLARDVGMLVQVERVRAGLTQRDLAAAAGFDVITIKRIETGARRPSETSTRRIAEVLRAGCSPVEVARLDLVLQDAAGESLRRWRRRRAPSARRARVYAQARAELDGPAADPAGAAALGRLLAGLDAQWRAER</sequence>
<dbReference type="Gene3D" id="1.10.260.40">
    <property type="entry name" value="lambda repressor-like DNA-binding domains"/>
    <property type="match status" value="1"/>
</dbReference>
<dbReference type="CDD" id="cd00093">
    <property type="entry name" value="HTH_XRE"/>
    <property type="match status" value="1"/>
</dbReference>
<evidence type="ECO:0000256" key="1">
    <source>
        <dbReference type="SAM" id="MobiDB-lite"/>
    </source>
</evidence>